<organism evidence="1">
    <name type="scientific">Serratia fonticola</name>
    <dbReference type="NCBI Taxonomy" id="47917"/>
    <lineage>
        <taxon>Bacteria</taxon>
        <taxon>Pseudomonadati</taxon>
        <taxon>Pseudomonadota</taxon>
        <taxon>Gammaproteobacteria</taxon>
        <taxon>Enterobacterales</taxon>
        <taxon>Yersiniaceae</taxon>
        <taxon>Serratia</taxon>
    </lineage>
</organism>
<protein>
    <submittedName>
        <fullName evidence="1">Uncharacterized protein</fullName>
    </submittedName>
</protein>
<name>A0A4U9V695_SERFO</name>
<proteinExistence type="predicted"/>
<dbReference type="EMBL" id="CABEEZ010000103">
    <property type="protein sequence ID" value="VTR42135.1"/>
    <property type="molecule type" value="Genomic_DNA"/>
</dbReference>
<dbReference type="AlphaFoldDB" id="A0A4U9V695"/>
<accession>A0A4U9V695</accession>
<evidence type="ECO:0000313" key="1">
    <source>
        <dbReference type="EMBL" id="VTR42135.1"/>
    </source>
</evidence>
<sequence length="181" mass="20216">MLRPGVQRRYFIHRTARVPVQLCIEQREACVPELALPGAHSDIVAVTTLTSTKPISLPVRSLKPCLFHTRFENASLISRPVSSSVRMDTWPAIALYCRHWRSTLIPGTTSGCQPTRYGMPQKRSGAAAVIERPTRNDWSRVVLRVMIDAAQDAGVVFDPILPKDDNLSLRADLNSLCEKQL</sequence>
<gene>
    <name evidence="1" type="ORF">NCTC12965_04776</name>
</gene>
<reference evidence="1" key="1">
    <citation type="submission" date="2019-05" db="EMBL/GenBank/DDBJ databases">
        <authorList>
            <consortium name="Pathogen Informatics"/>
        </authorList>
    </citation>
    <scope>NUCLEOTIDE SEQUENCE [LARGE SCALE GENOMIC DNA]</scope>
    <source>
        <strain evidence="1">NCTC12965</strain>
    </source>
</reference>